<evidence type="ECO:0008006" key="4">
    <source>
        <dbReference type="Google" id="ProtNLM"/>
    </source>
</evidence>
<dbReference type="AlphaFoldDB" id="A0A0D2E5Q1"/>
<accession>A0A0D2E5Q1</accession>
<reference evidence="2 3" key="1">
    <citation type="submission" date="2015-01" db="EMBL/GenBank/DDBJ databases">
        <title>The Genome Sequence of Exophiala xenobiotica CBS118157.</title>
        <authorList>
            <consortium name="The Broad Institute Genomics Platform"/>
            <person name="Cuomo C."/>
            <person name="de Hoog S."/>
            <person name="Gorbushina A."/>
            <person name="Stielow B."/>
            <person name="Teixiera M."/>
            <person name="Abouelleil A."/>
            <person name="Chapman S.B."/>
            <person name="Priest M."/>
            <person name="Young S.K."/>
            <person name="Wortman J."/>
            <person name="Nusbaum C."/>
            <person name="Birren B."/>
        </authorList>
    </citation>
    <scope>NUCLEOTIDE SEQUENCE [LARGE SCALE GENOMIC DNA]</scope>
    <source>
        <strain evidence="2 3">CBS 118157</strain>
    </source>
</reference>
<name>A0A0D2E5Q1_9EURO</name>
<dbReference type="STRING" id="348802.A0A0D2E5Q1"/>
<dbReference type="HOGENOM" id="CLU_015256_1_1_1"/>
<dbReference type="Proteomes" id="UP000054342">
    <property type="component" value="Unassembled WGS sequence"/>
</dbReference>
<evidence type="ECO:0000313" key="3">
    <source>
        <dbReference type="Proteomes" id="UP000054342"/>
    </source>
</evidence>
<gene>
    <name evidence="2" type="ORF">PV05_11635</name>
</gene>
<protein>
    <recommendedName>
        <fullName evidence="4">Zona occludens toxin N-terminal domain-containing protein</fullName>
    </recommendedName>
</protein>
<organism evidence="2 3">
    <name type="scientific">Exophiala xenobiotica</name>
    <dbReference type="NCBI Taxonomy" id="348802"/>
    <lineage>
        <taxon>Eukaryota</taxon>
        <taxon>Fungi</taxon>
        <taxon>Dikarya</taxon>
        <taxon>Ascomycota</taxon>
        <taxon>Pezizomycotina</taxon>
        <taxon>Eurotiomycetes</taxon>
        <taxon>Chaetothyriomycetidae</taxon>
        <taxon>Chaetothyriales</taxon>
        <taxon>Herpotrichiellaceae</taxon>
        <taxon>Exophiala</taxon>
    </lineage>
</organism>
<evidence type="ECO:0000256" key="1">
    <source>
        <dbReference type="SAM" id="MobiDB-lite"/>
    </source>
</evidence>
<sequence length="814" mass="89521">MFENYEDNTGEQVPRAWSQLHTPVLAMTVAGAGNSSSPALGRDGGACSPVLGHPGVGPDGPHHNSSLVPNVSMKHREQVLYKLIKPQATSRDCATLPSTLVAFPAPTTNNVVDNFLNSFDPFASQDAPSSRTRAMMNQYLTPAGSSPALPNLVHIKQEDKEEAGTQPNSFLSIMQGQHSKSGYFVAPINDLERTPLFSGEAQLAMDSRVTDVSYEKVEKQPWCPQYALLGIREMTYNVPDVNVFEEYVPERNLIFSNTRAPWSTLVCGSEEAGTSHSLICTLENLLLPKSPAHVNPRASAGMVFHCDEWTSDIAIQPCKAAYLCSKGVSVRILVSRSNFRAMHKLYTTMPGLGPDVPTPTVIPLQLQQEQLSLSRMMTLMTVTDESPGLQEVVYRILREMALEDHHGGGIDYLDFKSRLARQELGNNQRRALQKRLWLIDAFVADSKQSRDGKMLLEELFTPAPGTLTVIDLSCPFTSEKDACALFSVCLSAFAESRAQCGRVLAVDGAHKFLKQSMEAGKLTDQLVSVMSKQQQLGIHTIVTTQEPTLDRRLLNLFDVKIVHRFNSPVGTRLLQDHLTGPAVSPEQDLFRDAVCLQTDQALIFCPTARIHLQESTTGQHAAQLKTGFIRVKIRPSFTAVSEDEFMASSELDEGEVLEYELDFGPIRPLDTCTSNGVPARTAVREHNRPTRPSGLAPASRQMVNHLQQAAAPPAAPPTASPGRPQGPSTVRAAPARVTNRDHLVACLRSETTNLLRQNPKAISFTLARNAAARTAAVHEEFFYQGRWLKLSRAIIHDQIDAHVKAYHIPKPKLN</sequence>
<dbReference type="InterPro" id="IPR027417">
    <property type="entry name" value="P-loop_NTPase"/>
</dbReference>
<evidence type="ECO:0000313" key="2">
    <source>
        <dbReference type="EMBL" id="KIW50010.1"/>
    </source>
</evidence>
<proteinExistence type="predicted"/>
<dbReference type="GeneID" id="25333543"/>
<dbReference type="OrthoDB" id="2316594at2759"/>
<dbReference type="RefSeq" id="XP_013310594.1">
    <property type="nucleotide sequence ID" value="XM_013455140.1"/>
</dbReference>
<keyword evidence="3" id="KW-1185">Reference proteome</keyword>
<dbReference type="EMBL" id="KN847323">
    <property type="protein sequence ID" value="KIW50010.1"/>
    <property type="molecule type" value="Genomic_DNA"/>
</dbReference>
<feature type="region of interest" description="Disordered" evidence="1">
    <location>
        <begin position="705"/>
        <end position="734"/>
    </location>
</feature>
<dbReference type="Gene3D" id="3.40.50.300">
    <property type="entry name" value="P-loop containing nucleotide triphosphate hydrolases"/>
    <property type="match status" value="1"/>
</dbReference>